<keyword evidence="2" id="KW-1185">Reference proteome</keyword>
<dbReference type="AlphaFoldDB" id="A0A165XXD9"/>
<dbReference type="Proteomes" id="UP000076798">
    <property type="component" value="Unassembled WGS sequence"/>
</dbReference>
<sequence>MDCRALFGVVIQTPLPISSSYSHLPHPTALPTVGCAHSYVVALRQRATTSVWLMRKHHNRVRHPDSPGPLMPLALPLSLPSTCPRSPPPPSQAALGWSCVRRSCFACGDLFGTGICESMPTWSMSIGMARPVLRWITCGVGPTDRNLALVPPLLPSSPLPSS</sequence>
<reference evidence="1 2" key="1">
    <citation type="journal article" date="2016" name="Mol. Biol. Evol.">
        <title>Comparative Genomics of Early-Diverging Mushroom-Forming Fungi Provides Insights into the Origins of Lignocellulose Decay Capabilities.</title>
        <authorList>
            <person name="Nagy L.G."/>
            <person name="Riley R."/>
            <person name="Tritt A."/>
            <person name="Adam C."/>
            <person name="Daum C."/>
            <person name="Floudas D."/>
            <person name="Sun H."/>
            <person name="Yadav J.S."/>
            <person name="Pangilinan J."/>
            <person name="Larsson K.H."/>
            <person name="Matsuura K."/>
            <person name="Barry K."/>
            <person name="Labutti K."/>
            <person name="Kuo R."/>
            <person name="Ohm R.A."/>
            <person name="Bhattacharya S.S."/>
            <person name="Shirouzu T."/>
            <person name="Yoshinaga Y."/>
            <person name="Martin F.M."/>
            <person name="Grigoriev I.V."/>
            <person name="Hibbett D.S."/>
        </authorList>
    </citation>
    <scope>NUCLEOTIDE SEQUENCE [LARGE SCALE GENOMIC DNA]</scope>
    <source>
        <strain evidence="1 2">HHB10207 ss-3</strain>
    </source>
</reference>
<accession>A0A165XXD9</accession>
<organism evidence="1 2">
    <name type="scientific">Sistotremastrum suecicum HHB10207 ss-3</name>
    <dbReference type="NCBI Taxonomy" id="1314776"/>
    <lineage>
        <taxon>Eukaryota</taxon>
        <taxon>Fungi</taxon>
        <taxon>Dikarya</taxon>
        <taxon>Basidiomycota</taxon>
        <taxon>Agaricomycotina</taxon>
        <taxon>Agaricomycetes</taxon>
        <taxon>Sistotremastrales</taxon>
        <taxon>Sistotremastraceae</taxon>
        <taxon>Sistotremastrum</taxon>
    </lineage>
</organism>
<name>A0A165XXD9_9AGAM</name>
<dbReference type="EMBL" id="KV428307">
    <property type="protein sequence ID" value="KZT32650.1"/>
    <property type="molecule type" value="Genomic_DNA"/>
</dbReference>
<proteinExistence type="predicted"/>
<evidence type="ECO:0000313" key="2">
    <source>
        <dbReference type="Proteomes" id="UP000076798"/>
    </source>
</evidence>
<protein>
    <submittedName>
        <fullName evidence="1">Uncharacterized protein</fullName>
    </submittedName>
</protein>
<gene>
    <name evidence="1" type="ORF">SISSUDRAFT_522307</name>
</gene>
<evidence type="ECO:0000313" key="1">
    <source>
        <dbReference type="EMBL" id="KZT32650.1"/>
    </source>
</evidence>